<sequence length="166" mass="17860">MADSENTENAQPTESENPTGETELVNTPEDVGVENTTEGVVAESTPETETPAAETGVEKTSEEERQAEKTSEETQAEKMEAETQVEKTEEAGAGTEETVDTTTTIVVTKAESIEEAGDEPVAKSTENAKEEKADIGQPSNGKYLNSTKTIYTILEPKQKRNTMNNG</sequence>
<evidence type="ECO:0000313" key="3">
    <source>
        <dbReference type="Proteomes" id="UP001347796"/>
    </source>
</evidence>
<feature type="compositionally biased region" description="Low complexity" evidence="1">
    <location>
        <begin position="42"/>
        <end position="55"/>
    </location>
</feature>
<feature type="compositionally biased region" description="Basic and acidic residues" evidence="1">
    <location>
        <begin position="56"/>
        <end position="90"/>
    </location>
</feature>
<protein>
    <submittedName>
        <fullName evidence="2">Uncharacterized protein</fullName>
    </submittedName>
</protein>
<evidence type="ECO:0000256" key="1">
    <source>
        <dbReference type="SAM" id="MobiDB-lite"/>
    </source>
</evidence>
<name>A0AAN8KEK4_PATCE</name>
<proteinExistence type="predicted"/>
<accession>A0AAN8KEK4</accession>
<feature type="region of interest" description="Disordered" evidence="1">
    <location>
        <begin position="1"/>
        <end position="144"/>
    </location>
</feature>
<feature type="compositionally biased region" description="Low complexity" evidence="1">
    <location>
        <begin position="91"/>
        <end position="110"/>
    </location>
</feature>
<keyword evidence="3" id="KW-1185">Reference proteome</keyword>
<evidence type="ECO:0000313" key="2">
    <source>
        <dbReference type="EMBL" id="KAK6192089.1"/>
    </source>
</evidence>
<organism evidence="2 3">
    <name type="scientific">Patella caerulea</name>
    <name type="common">Rayed Mediterranean limpet</name>
    <dbReference type="NCBI Taxonomy" id="87958"/>
    <lineage>
        <taxon>Eukaryota</taxon>
        <taxon>Metazoa</taxon>
        <taxon>Spiralia</taxon>
        <taxon>Lophotrochozoa</taxon>
        <taxon>Mollusca</taxon>
        <taxon>Gastropoda</taxon>
        <taxon>Patellogastropoda</taxon>
        <taxon>Patelloidea</taxon>
        <taxon>Patellidae</taxon>
        <taxon>Patella</taxon>
    </lineage>
</organism>
<gene>
    <name evidence="2" type="ORF">SNE40_003630</name>
</gene>
<feature type="compositionally biased region" description="Polar residues" evidence="1">
    <location>
        <begin position="7"/>
        <end position="20"/>
    </location>
</feature>
<dbReference type="Proteomes" id="UP001347796">
    <property type="component" value="Unassembled WGS sequence"/>
</dbReference>
<dbReference type="AlphaFoldDB" id="A0AAN8KEK4"/>
<dbReference type="EMBL" id="JAZGQO010000002">
    <property type="protein sequence ID" value="KAK6192089.1"/>
    <property type="molecule type" value="Genomic_DNA"/>
</dbReference>
<reference evidence="2 3" key="1">
    <citation type="submission" date="2024-01" db="EMBL/GenBank/DDBJ databases">
        <title>The genome of the rayed Mediterranean limpet Patella caerulea (Linnaeus, 1758).</title>
        <authorList>
            <person name="Anh-Thu Weber A."/>
            <person name="Halstead-Nussloch G."/>
        </authorList>
    </citation>
    <scope>NUCLEOTIDE SEQUENCE [LARGE SCALE GENOMIC DNA]</scope>
    <source>
        <strain evidence="2">AATW-2023a</strain>
        <tissue evidence="2">Whole specimen</tissue>
    </source>
</reference>
<comment type="caution">
    <text evidence="2">The sequence shown here is derived from an EMBL/GenBank/DDBJ whole genome shotgun (WGS) entry which is preliminary data.</text>
</comment>